<feature type="compositionally biased region" description="Basic and acidic residues" evidence="1">
    <location>
        <begin position="209"/>
        <end position="235"/>
    </location>
</feature>
<accession>A0A397SWC1</accession>
<name>A0A397SWC1_9GLOM</name>
<sequence length="268" mass="31031">MWEEDLDNFLEAWNEILRQKQYKTKEVQVRHAEIPQQLSSESFNNKKKAKKLSVKKDDQNEAKVDLLIQDDDEMGLNSVDDNKNKKPARDSKRKSKVLDSKVDSDEKQIRSSGGRKNGIYDYFASVEGTNQSRVEKTKKKEANEEVKPLIQNDKGNSEFVDLVSDVEEIPNADKDTSSEELEFIRPPKRVRRKYMILDQDSEDEEISSLDEKTKEESDSKINDLSRDRGKRKAIDPDIEIVESYEVSEKPKKRPRSVAKAKSYIELSD</sequence>
<organism evidence="2 3">
    <name type="scientific">Glomus cerebriforme</name>
    <dbReference type="NCBI Taxonomy" id="658196"/>
    <lineage>
        <taxon>Eukaryota</taxon>
        <taxon>Fungi</taxon>
        <taxon>Fungi incertae sedis</taxon>
        <taxon>Mucoromycota</taxon>
        <taxon>Glomeromycotina</taxon>
        <taxon>Glomeromycetes</taxon>
        <taxon>Glomerales</taxon>
        <taxon>Glomeraceae</taxon>
        <taxon>Glomus</taxon>
    </lineage>
</organism>
<protein>
    <submittedName>
        <fullName evidence="2">Uncharacterized protein</fullName>
    </submittedName>
</protein>
<evidence type="ECO:0000313" key="2">
    <source>
        <dbReference type="EMBL" id="RIA88936.1"/>
    </source>
</evidence>
<feature type="region of interest" description="Disordered" evidence="1">
    <location>
        <begin position="192"/>
        <end position="268"/>
    </location>
</feature>
<dbReference type="Proteomes" id="UP000265703">
    <property type="component" value="Unassembled WGS sequence"/>
</dbReference>
<evidence type="ECO:0000256" key="1">
    <source>
        <dbReference type="SAM" id="MobiDB-lite"/>
    </source>
</evidence>
<feature type="compositionally biased region" description="Basic and acidic residues" evidence="1">
    <location>
        <begin position="80"/>
        <end position="109"/>
    </location>
</feature>
<keyword evidence="3" id="KW-1185">Reference proteome</keyword>
<feature type="region of interest" description="Disordered" evidence="1">
    <location>
        <begin position="33"/>
        <end position="154"/>
    </location>
</feature>
<dbReference type="STRING" id="658196.A0A397SWC1"/>
<feature type="compositionally biased region" description="Basic and acidic residues" evidence="1">
    <location>
        <begin position="54"/>
        <end position="64"/>
    </location>
</feature>
<dbReference type="AlphaFoldDB" id="A0A397SWC1"/>
<dbReference type="EMBL" id="QKYT01000239">
    <property type="protein sequence ID" value="RIA88936.1"/>
    <property type="molecule type" value="Genomic_DNA"/>
</dbReference>
<reference evidence="2 3" key="1">
    <citation type="submission" date="2018-06" db="EMBL/GenBank/DDBJ databases">
        <title>Comparative genomics reveals the genomic features of Rhizophagus irregularis, R. cerebriforme, R. diaphanum and Gigaspora rosea, and their symbiotic lifestyle signature.</title>
        <authorList>
            <person name="Morin E."/>
            <person name="San Clemente H."/>
            <person name="Chen E.C.H."/>
            <person name="De La Providencia I."/>
            <person name="Hainaut M."/>
            <person name="Kuo A."/>
            <person name="Kohler A."/>
            <person name="Murat C."/>
            <person name="Tang N."/>
            <person name="Roy S."/>
            <person name="Loubradou J."/>
            <person name="Henrissat B."/>
            <person name="Grigoriev I.V."/>
            <person name="Corradi N."/>
            <person name="Roux C."/>
            <person name="Martin F.M."/>
        </authorList>
    </citation>
    <scope>NUCLEOTIDE SEQUENCE [LARGE SCALE GENOMIC DNA]</scope>
    <source>
        <strain evidence="2 3">DAOM 227022</strain>
    </source>
</reference>
<evidence type="ECO:0000313" key="3">
    <source>
        <dbReference type="Proteomes" id="UP000265703"/>
    </source>
</evidence>
<proteinExistence type="predicted"/>
<gene>
    <name evidence="2" type="ORF">C1645_773695</name>
</gene>
<feature type="compositionally biased region" description="Basic and acidic residues" evidence="1">
    <location>
        <begin position="133"/>
        <end position="147"/>
    </location>
</feature>
<feature type="compositionally biased region" description="Acidic residues" evidence="1">
    <location>
        <begin position="199"/>
        <end position="208"/>
    </location>
</feature>
<comment type="caution">
    <text evidence="2">The sequence shown here is derived from an EMBL/GenBank/DDBJ whole genome shotgun (WGS) entry which is preliminary data.</text>
</comment>